<gene>
    <name evidence="1" type="ORF">Plil01_001709100</name>
</gene>
<dbReference type="Proteomes" id="UP001165083">
    <property type="component" value="Unassembled WGS sequence"/>
</dbReference>
<evidence type="ECO:0000313" key="1">
    <source>
        <dbReference type="EMBL" id="GMF47821.1"/>
    </source>
</evidence>
<dbReference type="AlphaFoldDB" id="A0A9W7CYD7"/>
<accession>A0A9W7CYD7</accession>
<comment type="caution">
    <text evidence="1">The sequence shown here is derived from an EMBL/GenBank/DDBJ whole genome shotgun (WGS) entry which is preliminary data.</text>
</comment>
<organism evidence="1 2">
    <name type="scientific">Phytophthora lilii</name>
    <dbReference type="NCBI Taxonomy" id="2077276"/>
    <lineage>
        <taxon>Eukaryota</taxon>
        <taxon>Sar</taxon>
        <taxon>Stramenopiles</taxon>
        <taxon>Oomycota</taxon>
        <taxon>Peronosporomycetes</taxon>
        <taxon>Peronosporales</taxon>
        <taxon>Peronosporaceae</taxon>
        <taxon>Phytophthora</taxon>
    </lineage>
</organism>
<reference evidence="1" key="1">
    <citation type="submission" date="2023-04" db="EMBL/GenBank/DDBJ databases">
        <title>Phytophthora lilii NBRC 32176.</title>
        <authorList>
            <person name="Ichikawa N."/>
            <person name="Sato H."/>
            <person name="Tonouchi N."/>
        </authorList>
    </citation>
    <scope>NUCLEOTIDE SEQUENCE</scope>
    <source>
        <strain evidence="1">NBRC 32176</strain>
    </source>
</reference>
<name>A0A9W7CYD7_9STRA</name>
<dbReference type="EMBL" id="BSXW01004042">
    <property type="protein sequence ID" value="GMF47821.1"/>
    <property type="molecule type" value="Genomic_DNA"/>
</dbReference>
<proteinExistence type="predicted"/>
<dbReference type="OrthoDB" id="414982at2759"/>
<evidence type="ECO:0000313" key="2">
    <source>
        <dbReference type="Proteomes" id="UP001165083"/>
    </source>
</evidence>
<sequence>MKASIAGGPSIIFICYAKRNETKIRGGKVCKKIIGYDANALKPAATAAAAAATIARGPLTSTGRTSKSLSVPGRTTSAPSGFDRGIAVVRAV</sequence>
<keyword evidence="2" id="KW-1185">Reference proteome</keyword>
<protein>
    <submittedName>
        <fullName evidence="1">Unnamed protein product</fullName>
    </submittedName>
</protein>